<dbReference type="PANTHER" id="PTHR30304:SF0">
    <property type="entry name" value="D-TAGATOSE-1,6-BISPHOSPHATE ALDOLASE SUBUNIT GATY-RELATED"/>
    <property type="match status" value="1"/>
</dbReference>
<sequence length="275" mass="28629">MPFVADGRTLIREAFGARRMLPAFNVCSAEMVRACLEAAEALGAPVIVQTYPSDLEQLPPKPMAALVKALAEDASVPVMLHLDHGPSLELAYACLRAGFSSVMFDGAGRELAEVVRLGRTLTEVAHAQGAAVEVAAESFSGAGALTEPDAALALRDGSGADMVAVAVGSEHGRVSSLDIARLEALAHLLRSPLVLHGGSGIPAQDLAAARALGVVKVNVGSALYRALRGTWEGGATLPNHRAVYAAARAALYRVARDKLQLMQPKSSLPFDTPPP</sequence>
<dbReference type="AlphaFoldDB" id="D7CWE8"/>
<dbReference type="eggNOG" id="COG0191">
    <property type="taxonomic scope" value="Bacteria"/>
</dbReference>
<feature type="active site" description="Proton donor" evidence="1">
    <location>
        <position position="83"/>
    </location>
</feature>
<dbReference type="Pfam" id="PF01116">
    <property type="entry name" value="F_bP_aldolase"/>
    <property type="match status" value="1"/>
</dbReference>
<evidence type="ECO:0000256" key="1">
    <source>
        <dbReference type="PIRSR" id="PIRSR001359-1"/>
    </source>
</evidence>
<protein>
    <submittedName>
        <fullName evidence="3">Ketose-bisphosphate aldolase class-II</fullName>
    </submittedName>
</protein>
<dbReference type="InterPro" id="IPR050246">
    <property type="entry name" value="Class_II_FBP_aldolase"/>
</dbReference>
<proteinExistence type="predicted"/>
<dbReference type="InterPro" id="IPR000771">
    <property type="entry name" value="FBA_II"/>
</dbReference>
<dbReference type="PIRSF" id="PIRSF001359">
    <property type="entry name" value="F_bP_aldolase_II"/>
    <property type="match status" value="1"/>
</dbReference>
<reference evidence="4" key="1">
    <citation type="submission" date="2010-05" db="EMBL/GenBank/DDBJ databases">
        <title>The complete genome of Truepera radiovictris DSM 17093.</title>
        <authorList>
            <consortium name="US DOE Joint Genome Institute (JGI-PGF)"/>
            <person name="Lucas S."/>
            <person name="Copeland A."/>
            <person name="Lapidus A."/>
            <person name="Glavina del Rio T."/>
            <person name="Dalin E."/>
            <person name="Tice H."/>
            <person name="Bruce D."/>
            <person name="Goodwin L."/>
            <person name="Pitluck S."/>
            <person name="Kyrpides N."/>
            <person name="Mavromatis K."/>
            <person name="Ovchinnikova G."/>
            <person name="Munk A.C."/>
            <person name="Detter J.C."/>
            <person name="Han C."/>
            <person name="Tapia R."/>
            <person name="Land M."/>
            <person name="Hauser L."/>
            <person name="Markowitz V."/>
            <person name="Cheng J.-F."/>
            <person name="Hugenholtz P."/>
            <person name="Woyke T."/>
            <person name="Wu D."/>
            <person name="Tindall B."/>
            <person name="Pomrenke H.G."/>
            <person name="Brambilla E."/>
            <person name="Klenk H.-P."/>
            <person name="Eisen J.A."/>
        </authorList>
    </citation>
    <scope>NUCLEOTIDE SEQUENCE [LARGE SCALE GENOMIC DNA]</scope>
    <source>
        <strain evidence="4">DSM 17093 / CIP 108686 / LMG 22925 / RQ-24</strain>
    </source>
</reference>
<feature type="binding site" evidence="2">
    <location>
        <position position="84"/>
    </location>
    <ligand>
        <name>Zn(2+)</name>
        <dbReference type="ChEBI" id="CHEBI:29105"/>
        <label>1</label>
        <note>catalytic</note>
    </ligand>
</feature>
<dbReference type="InterPro" id="IPR013785">
    <property type="entry name" value="Aldolase_TIM"/>
</dbReference>
<dbReference type="OrthoDB" id="9803995at2"/>
<name>D7CWE8_TRURR</name>
<dbReference type="HOGENOM" id="CLU_040088_0_1_0"/>
<gene>
    <name evidence="3" type="ordered locus">Trad_1224</name>
</gene>
<comment type="cofactor">
    <cofactor evidence="2">
        <name>Zn(2+)</name>
        <dbReference type="ChEBI" id="CHEBI:29105"/>
    </cofactor>
    <text evidence="2">Binds 2 Zn(2+) ions per subunit. One is catalytic and the other provides a structural contribution.</text>
</comment>
<feature type="binding site" evidence="2">
    <location>
        <position position="171"/>
    </location>
    <ligand>
        <name>Zn(2+)</name>
        <dbReference type="ChEBI" id="CHEBI:29105"/>
        <label>1</label>
        <note>catalytic</note>
    </ligand>
</feature>
<dbReference type="KEGG" id="tra:Trad_1224"/>
<keyword evidence="4" id="KW-1185">Reference proteome</keyword>
<keyword evidence="2" id="KW-0479">Metal-binding</keyword>
<dbReference type="Gene3D" id="3.20.20.70">
    <property type="entry name" value="Aldolase class I"/>
    <property type="match status" value="1"/>
</dbReference>
<evidence type="ECO:0000256" key="2">
    <source>
        <dbReference type="PIRSR" id="PIRSR001359-3"/>
    </source>
</evidence>
<dbReference type="Proteomes" id="UP000000379">
    <property type="component" value="Chromosome"/>
</dbReference>
<dbReference type="SUPFAM" id="SSF51569">
    <property type="entry name" value="Aldolase"/>
    <property type="match status" value="1"/>
</dbReference>
<keyword evidence="2" id="KW-0862">Zinc</keyword>
<organism evidence="3 4">
    <name type="scientific">Truepera radiovictrix (strain DSM 17093 / CIP 108686 / LMG 22925 / RQ-24)</name>
    <dbReference type="NCBI Taxonomy" id="649638"/>
    <lineage>
        <taxon>Bacteria</taxon>
        <taxon>Thermotogati</taxon>
        <taxon>Deinococcota</taxon>
        <taxon>Deinococci</taxon>
        <taxon>Trueperales</taxon>
        <taxon>Trueperaceae</taxon>
        <taxon>Truepera</taxon>
    </lineage>
</organism>
<evidence type="ECO:0000313" key="3">
    <source>
        <dbReference type="EMBL" id="ADI14347.1"/>
    </source>
</evidence>
<accession>D7CWE8</accession>
<dbReference type="RefSeq" id="WP_013177717.1">
    <property type="nucleotide sequence ID" value="NC_014221.1"/>
</dbReference>
<evidence type="ECO:0000313" key="4">
    <source>
        <dbReference type="Proteomes" id="UP000000379"/>
    </source>
</evidence>
<reference evidence="3 4" key="2">
    <citation type="journal article" date="2011" name="Stand. Genomic Sci.">
        <title>Complete genome sequence of Truepera radiovictrix type strain (RQ-24).</title>
        <authorList>
            <person name="Ivanova N."/>
            <person name="Rohde C."/>
            <person name="Munk C."/>
            <person name="Nolan M."/>
            <person name="Lucas S."/>
            <person name="Del Rio T.G."/>
            <person name="Tice H."/>
            <person name="Deshpande S."/>
            <person name="Cheng J.F."/>
            <person name="Tapia R."/>
            <person name="Han C."/>
            <person name="Goodwin L."/>
            <person name="Pitluck S."/>
            <person name="Liolios K."/>
            <person name="Mavromatis K."/>
            <person name="Mikhailova N."/>
            <person name="Pati A."/>
            <person name="Chen A."/>
            <person name="Palaniappan K."/>
            <person name="Land M."/>
            <person name="Hauser L."/>
            <person name="Chang Y.J."/>
            <person name="Jeffries C.D."/>
            <person name="Brambilla E."/>
            <person name="Rohde M."/>
            <person name="Goker M."/>
            <person name="Tindall B.J."/>
            <person name="Woyke T."/>
            <person name="Bristow J."/>
            <person name="Eisen J.A."/>
            <person name="Markowitz V."/>
            <person name="Hugenholtz P."/>
            <person name="Kyrpides N.C."/>
            <person name="Klenk H.P."/>
            <person name="Lapidus A."/>
        </authorList>
    </citation>
    <scope>NUCLEOTIDE SEQUENCE [LARGE SCALE GENOMIC DNA]</scope>
    <source>
        <strain evidence="4">DSM 17093 / CIP 108686 / LMG 22925 / RQ-24</strain>
    </source>
</reference>
<dbReference type="PANTHER" id="PTHR30304">
    <property type="entry name" value="D-TAGATOSE-1,6-BISPHOSPHATE ALDOLASE"/>
    <property type="match status" value="1"/>
</dbReference>
<dbReference type="EMBL" id="CP002049">
    <property type="protein sequence ID" value="ADI14347.1"/>
    <property type="molecule type" value="Genomic_DNA"/>
</dbReference>
<feature type="binding site" evidence="2">
    <location>
        <position position="105"/>
    </location>
    <ligand>
        <name>Zn(2+)</name>
        <dbReference type="ChEBI" id="CHEBI:29105"/>
        <label>2</label>
    </ligand>
</feature>
<feature type="binding site" evidence="2">
    <location>
        <position position="196"/>
    </location>
    <ligand>
        <name>Zn(2+)</name>
        <dbReference type="ChEBI" id="CHEBI:29105"/>
        <label>1</label>
        <note>catalytic</note>
    </ligand>
</feature>
<dbReference type="GO" id="GO:0005975">
    <property type="term" value="P:carbohydrate metabolic process"/>
    <property type="evidence" value="ECO:0007669"/>
    <property type="project" value="InterPro"/>
</dbReference>
<dbReference type="GO" id="GO:0016832">
    <property type="term" value="F:aldehyde-lyase activity"/>
    <property type="evidence" value="ECO:0007669"/>
    <property type="project" value="InterPro"/>
</dbReference>
<dbReference type="STRING" id="649638.Trad_1224"/>
<dbReference type="GO" id="GO:0008270">
    <property type="term" value="F:zinc ion binding"/>
    <property type="evidence" value="ECO:0007669"/>
    <property type="project" value="InterPro"/>
</dbReference>